<proteinExistence type="predicted"/>
<name>A0A8J3EZQ6_9BIFI</name>
<accession>A0A8J3EZQ6</accession>
<organism evidence="2 3">
    <name type="scientific">Galliscardovia ingluviei</name>
    <dbReference type="NCBI Taxonomy" id="1769422"/>
    <lineage>
        <taxon>Bacteria</taxon>
        <taxon>Bacillati</taxon>
        <taxon>Actinomycetota</taxon>
        <taxon>Actinomycetes</taxon>
        <taxon>Bifidobacteriales</taxon>
        <taxon>Bifidobacteriaceae</taxon>
        <taxon>Galliscardovia</taxon>
    </lineage>
</organism>
<reference evidence="2" key="2">
    <citation type="submission" date="2020-09" db="EMBL/GenBank/DDBJ databases">
        <authorList>
            <person name="Sun Q."/>
            <person name="Sedlacek I."/>
        </authorList>
    </citation>
    <scope>NUCLEOTIDE SEQUENCE</scope>
    <source>
        <strain evidence="2">CCM 8606</strain>
    </source>
</reference>
<gene>
    <name evidence="2" type="ORF">GCM10007377_12160</name>
</gene>
<keyword evidence="3" id="KW-1185">Reference proteome</keyword>
<evidence type="ECO:0000313" key="3">
    <source>
        <dbReference type="Proteomes" id="UP000619536"/>
    </source>
</evidence>
<feature type="transmembrane region" description="Helical" evidence="1">
    <location>
        <begin position="62"/>
        <end position="79"/>
    </location>
</feature>
<dbReference type="Proteomes" id="UP000619536">
    <property type="component" value="Unassembled WGS sequence"/>
</dbReference>
<dbReference type="RefSeq" id="WP_188355390.1">
    <property type="nucleotide sequence ID" value="NZ_BMDH01000003.1"/>
</dbReference>
<comment type="caution">
    <text evidence="2">The sequence shown here is derived from an EMBL/GenBank/DDBJ whole genome shotgun (WGS) entry which is preliminary data.</text>
</comment>
<reference evidence="2" key="1">
    <citation type="journal article" date="2014" name="Int. J. Syst. Evol. Microbiol.">
        <title>Complete genome sequence of Corynebacterium casei LMG S-19264T (=DSM 44701T), isolated from a smear-ripened cheese.</title>
        <authorList>
            <consortium name="US DOE Joint Genome Institute (JGI-PGF)"/>
            <person name="Walter F."/>
            <person name="Albersmeier A."/>
            <person name="Kalinowski J."/>
            <person name="Ruckert C."/>
        </authorList>
    </citation>
    <scope>NUCLEOTIDE SEQUENCE</scope>
    <source>
        <strain evidence="2">CCM 8606</strain>
    </source>
</reference>
<protein>
    <submittedName>
        <fullName evidence="2">Uncharacterized protein</fullName>
    </submittedName>
</protein>
<evidence type="ECO:0000256" key="1">
    <source>
        <dbReference type="SAM" id="Phobius"/>
    </source>
</evidence>
<keyword evidence="1" id="KW-0472">Membrane</keyword>
<dbReference type="EMBL" id="BMDH01000003">
    <property type="protein sequence ID" value="GGI14686.1"/>
    <property type="molecule type" value="Genomic_DNA"/>
</dbReference>
<sequence length="82" mass="9362">MSFLINLAVWLCAIATAISLGRALVYQDITWLWFAGLFTGFAVLAMLLPHLIDWLPRIPDGMWLFLGCFVLSAVVTWTNRYR</sequence>
<feature type="transmembrane region" description="Helical" evidence="1">
    <location>
        <begin position="33"/>
        <end position="55"/>
    </location>
</feature>
<evidence type="ECO:0000313" key="2">
    <source>
        <dbReference type="EMBL" id="GGI14686.1"/>
    </source>
</evidence>
<keyword evidence="1" id="KW-0812">Transmembrane</keyword>
<dbReference type="AlphaFoldDB" id="A0A8J3EZQ6"/>
<keyword evidence="1" id="KW-1133">Transmembrane helix</keyword>